<dbReference type="OrthoDB" id="5976864at2759"/>
<proteinExistence type="predicted"/>
<evidence type="ECO:0000313" key="2">
    <source>
        <dbReference type="Proteomes" id="UP000507470"/>
    </source>
</evidence>
<dbReference type="Proteomes" id="UP000507470">
    <property type="component" value="Unassembled WGS sequence"/>
</dbReference>
<dbReference type="EMBL" id="CACVKT020008787">
    <property type="protein sequence ID" value="CAC5417682.1"/>
    <property type="molecule type" value="Genomic_DNA"/>
</dbReference>
<reference evidence="1 2" key="1">
    <citation type="submission" date="2020-06" db="EMBL/GenBank/DDBJ databases">
        <authorList>
            <person name="Li R."/>
            <person name="Bekaert M."/>
        </authorList>
    </citation>
    <scope>NUCLEOTIDE SEQUENCE [LARGE SCALE GENOMIC DNA]</scope>
    <source>
        <strain evidence="2">wild</strain>
    </source>
</reference>
<gene>
    <name evidence="1" type="ORF">MCOR_50171</name>
</gene>
<sequence length="157" mass="18406">MEIRGGDRQHMICVLDDLLQDLANDKWAQELVCVSSYHLNITICMLGHNIYEKGTVMRTMSLNIHYFVIFENRRDPEQLHRFGRQVFPNKGKYFTDSLTKAMSLARYMIVDLSPKSDKLYSLRTRIFPGEDMIVFRPKNEEQIAGEHQIELQIPNDI</sequence>
<evidence type="ECO:0000313" key="1">
    <source>
        <dbReference type="EMBL" id="CAC5417682.1"/>
    </source>
</evidence>
<keyword evidence="2" id="KW-1185">Reference proteome</keyword>
<protein>
    <submittedName>
        <fullName evidence="1">Uncharacterized protein</fullName>
    </submittedName>
</protein>
<name>A0A6J8EDD5_MYTCO</name>
<accession>A0A6J8EDD5</accession>
<organism evidence="1 2">
    <name type="scientific">Mytilus coruscus</name>
    <name type="common">Sea mussel</name>
    <dbReference type="NCBI Taxonomy" id="42192"/>
    <lineage>
        <taxon>Eukaryota</taxon>
        <taxon>Metazoa</taxon>
        <taxon>Spiralia</taxon>
        <taxon>Lophotrochozoa</taxon>
        <taxon>Mollusca</taxon>
        <taxon>Bivalvia</taxon>
        <taxon>Autobranchia</taxon>
        <taxon>Pteriomorphia</taxon>
        <taxon>Mytilida</taxon>
        <taxon>Mytiloidea</taxon>
        <taxon>Mytilidae</taxon>
        <taxon>Mytilinae</taxon>
        <taxon>Mytilus</taxon>
    </lineage>
</organism>
<dbReference type="AlphaFoldDB" id="A0A6J8EDD5"/>